<evidence type="ECO:0000313" key="2">
    <source>
        <dbReference type="Proteomes" id="UP001054945"/>
    </source>
</evidence>
<protein>
    <submittedName>
        <fullName evidence="1">Uncharacterized protein</fullName>
    </submittedName>
</protein>
<evidence type="ECO:0000313" key="1">
    <source>
        <dbReference type="EMBL" id="GIX70462.1"/>
    </source>
</evidence>
<sequence length="74" mass="8371">MLLQNSIRGVISWWRERLITTGFGFICSPFQLSAGYPLGENRERCTTGTVESSESGNRCTSLRDDFYSLVTETE</sequence>
<dbReference type="AlphaFoldDB" id="A0AAV4MDF3"/>
<dbReference type="EMBL" id="BPLR01002144">
    <property type="protein sequence ID" value="GIX70462.1"/>
    <property type="molecule type" value="Genomic_DNA"/>
</dbReference>
<dbReference type="Proteomes" id="UP001054945">
    <property type="component" value="Unassembled WGS sequence"/>
</dbReference>
<organism evidence="1 2">
    <name type="scientific">Caerostris extrusa</name>
    <name type="common">Bark spider</name>
    <name type="synonym">Caerostris bankana</name>
    <dbReference type="NCBI Taxonomy" id="172846"/>
    <lineage>
        <taxon>Eukaryota</taxon>
        <taxon>Metazoa</taxon>
        <taxon>Ecdysozoa</taxon>
        <taxon>Arthropoda</taxon>
        <taxon>Chelicerata</taxon>
        <taxon>Arachnida</taxon>
        <taxon>Araneae</taxon>
        <taxon>Araneomorphae</taxon>
        <taxon>Entelegynae</taxon>
        <taxon>Araneoidea</taxon>
        <taxon>Araneidae</taxon>
        <taxon>Caerostris</taxon>
    </lineage>
</organism>
<gene>
    <name evidence="1" type="ORF">CEXT_347771</name>
</gene>
<name>A0AAV4MDF3_CAEEX</name>
<proteinExistence type="predicted"/>
<comment type="caution">
    <text evidence="1">The sequence shown here is derived from an EMBL/GenBank/DDBJ whole genome shotgun (WGS) entry which is preliminary data.</text>
</comment>
<reference evidence="1 2" key="1">
    <citation type="submission" date="2021-06" db="EMBL/GenBank/DDBJ databases">
        <title>Caerostris extrusa draft genome.</title>
        <authorList>
            <person name="Kono N."/>
            <person name="Arakawa K."/>
        </authorList>
    </citation>
    <scope>NUCLEOTIDE SEQUENCE [LARGE SCALE GENOMIC DNA]</scope>
</reference>
<keyword evidence="2" id="KW-1185">Reference proteome</keyword>
<accession>A0AAV4MDF3</accession>